<dbReference type="OrthoDB" id="9768177at2"/>
<dbReference type="InterPro" id="IPR008969">
    <property type="entry name" value="CarboxyPept-like_regulatory"/>
</dbReference>
<protein>
    <submittedName>
        <fullName evidence="13">SusC/RagA family TonB-linked outer membrane protein</fullName>
    </submittedName>
</protein>
<evidence type="ECO:0000256" key="9">
    <source>
        <dbReference type="RuleBase" id="RU003357"/>
    </source>
</evidence>
<dbReference type="SUPFAM" id="SSF49464">
    <property type="entry name" value="Carboxypeptidase regulatory domain-like"/>
    <property type="match status" value="1"/>
</dbReference>
<evidence type="ECO:0000256" key="5">
    <source>
        <dbReference type="ARBA" id="ARBA00023077"/>
    </source>
</evidence>
<keyword evidence="10" id="KW-0732">Signal</keyword>
<reference evidence="14" key="1">
    <citation type="submission" date="2017-06" db="EMBL/GenBank/DDBJ databases">
        <title>Capnocytophaga spp. assemblies.</title>
        <authorList>
            <person name="Gulvik C.A."/>
        </authorList>
    </citation>
    <scope>NUCLEOTIDE SEQUENCE [LARGE SCALE GENOMIC DNA]</scope>
    <source>
        <strain evidence="14">H2177</strain>
    </source>
</reference>
<dbReference type="InterPro" id="IPR000531">
    <property type="entry name" value="Beta-barrel_TonB"/>
</dbReference>
<dbReference type="InterPro" id="IPR023996">
    <property type="entry name" value="TonB-dep_OMP_SusC/RagA"/>
</dbReference>
<name>A0A250FZX8_9FLAO</name>
<feature type="signal peptide" evidence="10">
    <location>
        <begin position="1"/>
        <end position="21"/>
    </location>
</feature>
<feature type="domain" description="TonB-dependent receptor-like beta-barrel" evidence="11">
    <location>
        <begin position="456"/>
        <end position="999"/>
    </location>
</feature>
<dbReference type="Pfam" id="PF00593">
    <property type="entry name" value="TonB_dep_Rec_b-barrel"/>
    <property type="match status" value="1"/>
</dbReference>
<dbReference type="PROSITE" id="PS52016">
    <property type="entry name" value="TONB_DEPENDENT_REC_3"/>
    <property type="match status" value="1"/>
</dbReference>
<comment type="similarity">
    <text evidence="8 9">Belongs to the TonB-dependent receptor family.</text>
</comment>
<keyword evidence="2 8" id="KW-0813">Transport</keyword>
<evidence type="ECO:0000256" key="4">
    <source>
        <dbReference type="ARBA" id="ARBA00022692"/>
    </source>
</evidence>
<evidence type="ECO:0000313" key="13">
    <source>
        <dbReference type="EMBL" id="ATA89556.1"/>
    </source>
</evidence>
<evidence type="ECO:0000256" key="2">
    <source>
        <dbReference type="ARBA" id="ARBA00022448"/>
    </source>
</evidence>
<dbReference type="SUPFAM" id="SSF56935">
    <property type="entry name" value="Porins"/>
    <property type="match status" value="1"/>
</dbReference>
<dbReference type="NCBIfam" id="TIGR04057">
    <property type="entry name" value="SusC_RagA_signa"/>
    <property type="match status" value="1"/>
</dbReference>
<dbReference type="InterPro" id="IPR039426">
    <property type="entry name" value="TonB-dep_rcpt-like"/>
</dbReference>
<organism evidence="13 14">
    <name type="scientific">Capnocytophaga stomatis</name>
    <dbReference type="NCBI Taxonomy" id="1848904"/>
    <lineage>
        <taxon>Bacteria</taxon>
        <taxon>Pseudomonadati</taxon>
        <taxon>Bacteroidota</taxon>
        <taxon>Flavobacteriia</taxon>
        <taxon>Flavobacteriales</taxon>
        <taxon>Flavobacteriaceae</taxon>
        <taxon>Capnocytophaga</taxon>
    </lineage>
</organism>
<dbReference type="InterPro" id="IPR012910">
    <property type="entry name" value="Plug_dom"/>
</dbReference>
<dbReference type="EMBL" id="CP022387">
    <property type="protein sequence ID" value="ATA89556.1"/>
    <property type="molecule type" value="Genomic_DNA"/>
</dbReference>
<feature type="domain" description="TonB-dependent receptor plug" evidence="12">
    <location>
        <begin position="117"/>
        <end position="242"/>
    </location>
</feature>
<sequence>MKEKLIWTVSLFFLALQFAFAQDKTITGTVKDVSGVPLPGVTVMVKGSARGVSTDFDGNYSIKAKNGDILHFLGIGLKSVDKAVSASTSKIDVTMEEEAEQLEEVVVTAMGVSRDEKSLGYATQKVEGDRLSKAGQQNAISALSGNVAGVQVTASSSMGGSTRITIRGVGSVTGDNRPLIVVDGIPMNNSNYNNERNLGSDLGGRDYGDASADINPDDIESVTVLKGGPATALYGSRGGNGVIVYTTKSGKRGKTSVDVKSGITFESTYIAPILQNKYGGGSSTSFPEVEINGRKYSIAQYRVDESWGPKFENQLYLPWYAFDKENFPDDYLKEVPWKASENDVDSFFRTGITTSNSVAVTRSVQATNLRLSASTSKTDGIVPNSHLKKSTLSFNFNSKLSEKFKVDGGLNYVLTNGFNRQDQGYNDNSVSQKFYQWGQRQLDMKKLRDYKLSTGEQRTWNRTAWDDPTPKYSDNPYWIAYENTSEDKRHRFFGNVGLTYNIADNLYAVGNVYGDVYSFHVKEQVAVGSQAESYFKDIVRNSSDFNYEARLHFDPKMGDNFSLNSFVGVSRREARYNYVNGETVGGLLKPNYYNLANSIETPKATNYESWRRTNSVYGMVSLGFKEMLFVEATGRNDWFSTVSKPVFYPSVTGTFIFSSVIKPEWLSFGKVRLGWAQVGNDTGPYRLETYPTVSNPFLGSPRYSNPNTANNPNLLPEVKTTQEVGLELKLFKNRVGLDVTYYDTRTKDLILPLTTDPSTGYAYKYINAGSMQNQGIEVSLSATPVKTDNFSWDVTWNFAKNNNKLLELHPQMKVYQLSSFFSSTILNAVEGEPYGQLYTTNYRFHEGTGQPIVGSNGLYAKGKVESLGSVIPDYNMGLNNAFRYKNFDLSVLFDFQKGGKYFSTNHMFGMYSGMLKETAEGDIREQGIVLSGVTADGQPNTIAAKATDWAASHYSGVRAQSVFDATYLKLRNVSLSYTVNLPKNKHVKELVFSAYGRNLWTTGLDYKGIDPEQASYGSGNVQGIETGSLPSTRTYGMSVQIKL</sequence>
<evidence type="ECO:0000256" key="1">
    <source>
        <dbReference type="ARBA" id="ARBA00004571"/>
    </source>
</evidence>
<dbReference type="InterPro" id="IPR036942">
    <property type="entry name" value="Beta-barrel_TonB_sf"/>
</dbReference>
<dbReference type="RefSeq" id="WP_095896133.1">
    <property type="nucleotide sequence ID" value="NZ_BOQF01000007.1"/>
</dbReference>
<proteinExistence type="inferred from homology"/>
<comment type="subcellular location">
    <subcellularLocation>
        <location evidence="1 8">Cell outer membrane</location>
        <topology evidence="1 8">Multi-pass membrane protein</topology>
    </subcellularLocation>
</comment>
<evidence type="ECO:0000256" key="3">
    <source>
        <dbReference type="ARBA" id="ARBA00022452"/>
    </source>
</evidence>
<dbReference type="Gene3D" id="2.60.40.1120">
    <property type="entry name" value="Carboxypeptidase-like, regulatory domain"/>
    <property type="match status" value="1"/>
</dbReference>
<gene>
    <name evidence="13" type="ORF">CGC58_07335</name>
</gene>
<dbReference type="NCBIfam" id="TIGR04056">
    <property type="entry name" value="OMP_RagA_SusC"/>
    <property type="match status" value="1"/>
</dbReference>
<evidence type="ECO:0000313" key="14">
    <source>
        <dbReference type="Proteomes" id="UP000217348"/>
    </source>
</evidence>
<evidence type="ECO:0000256" key="6">
    <source>
        <dbReference type="ARBA" id="ARBA00023136"/>
    </source>
</evidence>
<evidence type="ECO:0000256" key="7">
    <source>
        <dbReference type="ARBA" id="ARBA00023237"/>
    </source>
</evidence>
<dbReference type="Gene3D" id="2.40.170.20">
    <property type="entry name" value="TonB-dependent receptor, beta-barrel domain"/>
    <property type="match status" value="1"/>
</dbReference>
<dbReference type="KEGG" id="csto:CGC58_07335"/>
<feature type="chain" id="PRO_5012151318" evidence="10">
    <location>
        <begin position="22"/>
        <end position="1043"/>
    </location>
</feature>
<dbReference type="InterPro" id="IPR037066">
    <property type="entry name" value="Plug_dom_sf"/>
</dbReference>
<accession>A0A250FZX8</accession>
<dbReference type="Pfam" id="PF13715">
    <property type="entry name" value="CarbopepD_reg_2"/>
    <property type="match status" value="1"/>
</dbReference>
<dbReference type="Gene3D" id="2.170.130.10">
    <property type="entry name" value="TonB-dependent receptor, plug domain"/>
    <property type="match status" value="1"/>
</dbReference>
<keyword evidence="3 8" id="KW-1134">Transmembrane beta strand</keyword>
<evidence type="ECO:0000259" key="12">
    <source>
        <dbReference type="Pfam" id="PF07715"/>
    </source>
</evidence>
<keyword evidence="4 8" id="KW-0812">Transmembrane</keyword>
<dbReference type="InterPro" id="IPR023997">
    <property type="entry name" value="TonB-dep_OMP_SusC/RagA_CS"/>
</dbReference>
<keyword evidence="6 8" id="KW-0472">Membrane</keyword>
<evidence type="ECO:0000259" key="11">
    <source>
        <dbReference type="Pfam" id="PF00593"/>
    </source>
</evidence>
<dbReference type="AlphaFoldDB" id="A0A250FZX8"/>
<evidence type="ECO:0000256" key="8">
    <source>
        <dbReference type="PROSITE-ProRule" id="PRU01360"/>
    </source>
</evidence>
<keyword evidence="7 8" id="KW-0998">Cell outer membrane</keyword>
<evidence type="ECO:0000256" key="10">
    <source>
        <dbReference type="SAM" id="SignalP"/>
    </source>
</evidence>
<keyword evidence="5 9" id="KW-0798">TonB box</keyword>
<dbReference type="GO" id="GO:0009279">
    <property type="term" value="C:cell outer membrane"/>
    <property type="evidence" value="ECO:0007669"/>
    <property type="project" value="UniProtKB-SubCell"/>
</dbReference>
<dbReference type="Proteomes" id="UP000217348">
    <property type="component" value="Chromosome"/>
</dbReference>
<dbReference type="Pfam" id="PF07715">
    <property type="entry name" value="Plug"/>
    <property type="match status" value="1"/>
</dbReference>